<name>A0ABU2GLA3_9ACTN</name>
<dbReference type="RefSeq" id="WP_310949132.1">
    <property type="nucleotide sequence ID" value="NZ_JAVLUS010000001.1"/>
</dbReference>
<accession>A0ABU2GLA3</accession>
<keyword evidence="3" id="KW-1185">Reference proteome</keyword>
<dbReference type="EMBL" id="JAVLUS010000001">
    <property type="protein sequence ID" value="MDS1112243.1"/>
    <property type="molecule type" value="Genomic_DNA"/>
</dbReference>
<organism evidence="2 3">
    <name type="scientific">Gordonia westfalica</name>
    <dbReference type="NCBI Taxonomy" id="158898"/>
    <lineage>
        <taxon>Bacteria</taxon>
        <taxon>Bacillati</taxon>
        <taxon>Actinomycetota</taxon>
        <taxon>Actinomycetes</taxon>
        <taxon>Mycobacteriales</taxon>
        <taxon>Gordoniaceae</taxon>
        <taxon>Gordonia</taxon>
    </lineage>
</organism>
<evidence type="ECO:0000313" key="2">
    <source>
        <dbReference type="EMBL" id="MDS1112243.1"/>
    </source>
</evidence>
<evidence type="ECO:0000256" key="1">
    <source>
        <dbReference type="SAM" id="MobiDB-lite"/>
    </source>
</evidence>
<gene>
    <name evidence="2" type="ORF">RD149_00505</name>
</gene>
<feature type="region of interest" description="Disordered" evidence="1">
    <location>
        <begin position="32"/>
        <end position="59"/>
    </location>
</feature>
<proteinExistence type="predicted"/>
<protein>
    <submittedName>
        <fullName evidence="2">Uncharacterized protein</fullName>
    </submittedName>
</protein>
<evidence type="ECO:0000313" key="3">
    <source>
        <dbReference type="Proteomes" id="UP001265083"/>
    </source>
</evidence>
<feature type="compositionally biased region" description="Basic residues" evidence="1">
    <location>
        <begin position="49"/>
        <end position="59"/>
    </location>
</feature>
<comment type="caution">
    <text evidence="2">The sequence shown here is derived from an EMBL/GenBank/DDBJ whole genome shotgun (WGS) entry which is preliminary data.</text>
</comment>
<sequence length="59" mass="6495">MDHAFDRVLVTADDNTIVIATTDGEVLVEHPRPTAEVSYVGNRQPRGPRLSKPRPSPKS</sequence>
<reference evidence="2 3" key="1">
    <citation type="submission" date="2023-08" db="EMBL/GenBank/DDBJ databases">
        <title>Bioegradation of LLDPE and BLDPE plastic by marine bacteria from coast plastic debris.</title>
        <authorList>
            <person name="Rong Z."/>
        </authorList>
    </citation>
    <scope>NUCLEOTIDE SEQUENCE [LARGE SCALE GENOMIC DNA]</scope>
    <source>
        <strain evidence="2 3">Z-2</strain>
    </source>
</reference>
<dbReference type="Proteomes" id="UP001265083">
    <property type="component" value="Unassembled WGS sequence"/>
</dbReference>